<reference evidence="3" key="1">
    <citation type="submission" date="2022-07" db="EMBL/GenBank/DDBJ databases">
        <title>Phylogenomic reconstructions and comparative analyses of Kickxellomycotina fungi.</title>
        <authorList>
            <person name="Reynolds N.K."/>
            <person name="Stajich J.E."/>
            <person name="Barry K."/>
            <person name="Grigoriev I.V."/>
            <person name="Crous P."/>
            <person name="Smith M.E."/>
        </authorList>
    </citation>
    <scope>NUCLEOTIDE SEQUENCE</scope>
    <source>
        <strain evidence="3">RSA 861</strain>
    </source>
</reference>
<dbReference type="EMBL" id="JANBPT010000100">
    <property type="protein sequence ID" value="KAJ1927828.1"/>
    <property type="molecule type" value="Genomic_DNA"/>
</dbReference>
<feature type="region of interest" description="Disordered" evidence="1">
    <location>
        <begin position="116"/>
        <end position="179"/>
    </location>
</feature>
<feature type="compositionally biased region" description="Pro residues" evidence="1">
    <location>
        <begin position="462"/>
        <end position="471"/>
    </location>
</feature>
<dbReference type="Proteomes" id="UP001150569">
    <property type="component" value="Unassembled WGS sequence"/>
</dbReference>
<feature type="compositionally biased region" description="Polar residues" evidence="1">
    <location>
        <begin position="141"/>
        <end position="156"/>
    </location>
</feature>
<evidence type="ECO:0000256" key="1">
    <source>
        <dbReference type="SAM" id="MobiDB-lite"/>
    </source>
</evidence>
<feature type="compositionally biased region" description="Low complexity" evidence="1">
    <location>
        <begin position="418"/>
        <end position="436"/>
    </location>
</feature>
<dbReference type="InterPro" id="IPR001214">
    <property type="entry name" value="SET_dom"/>
</dbReference>
<dbReference type="OrthoDB" id="5560686at2759"/>
<evidence type="ECO:0000313" key="3">
    <source>
        <dbReference type="EMBL" id="KAJ1927828.1"/>
    </source>
</evidence>
<organism evidence="3 4">
    <name type="scientific">Tieghemiomyces parasiticus</name>
    <dbReference type="NCBI Taxonomy" id="78921"/>
    <lineage>
        <taxon>Eukaryota</taxon>
        <taxon>Fungi</taxon>
        <taxon>Fungi incertae sedis</taxon>
        <taxon>Zoopagomycota</taxon>
        <taxon>Kickxellomycotina</taxon>
        <taxon>Dimargaritomycetes</taxon>
        <taxon>Dimargaritales</taxon>
        <taxon>Dimargaritaceae</taxon>
        <taxon>Tieghemiomyces</taxon>
    </lineage>
</organism>
<feature type="compositionally biased region" description="Polar residues" evidence="1">
    <location>
        <begin position="475"/>
        <end position="487"/>
    </location>
</feature>
<evidence type="ECO:0000313" key="4">
    <source>
        <dbReference type="Proteomes" id="UP001150569"/>
    </source>
</evidence>
<gene>
    <name evidence="3" type="ORF">IWQ60_002593</name>
</gene>
<dbReference type="InterPro" id="IPR046341">
    <property type="entry name" value="SET_dom_sf"/>
</dbReference>
<comment type="caution">
    <text evidence="3">The sequence shown here is derived from an EMBL/GenBank/DDBJ whole genome shotgun (WGS) entry which is preliminary data.</text>
</comment>
<sequence length="644" mass="68328">MTMPVTVTSLVPKGKVNVYLPPAYAQSPEIASLLESPPAAHYDDGRAHTGRAGGGGKRDRDVHGGGVDGDRPASKRRYTNGYGDGMADASTGSTFSSKSNQRLVYAARNASYAKPRNQLNFGGTDGSPPKRQAMAVEGSQRLVSSTPDSYHGSGTPTDPGMTPGKRQPKTTTFTGRNGKKQLKPRWHTQMYIMFLALRQLPGHEGSRSEIIRAAVELDKKISEERGLPRVFTGKTPMNSASACLTNNGDKYFIPSKPPGARSMHFRLSYVPCDFDEAVREYHRWNETLYTKDWPICFGSARLPASEGESVGVGAAPALDATVQPAAGPAPSEPAKGTQVEAPGLSEPAVATDGPSAALTTPPAAVTEVASDLTAEMTAPVPAETAGPAAEPGSPTTHDEPPAPTAPSEALKAAPPAPTESTAAAEREMATTTAEPAGASLPTAVKEETLAATEPSTSEPPAATDPPAPQPVTPSNGTMAATNSNPNHPATDDDDLPRSWQDIVEVRESSIPGAGNGLFAARDLPAYTPLGFYFGVPMTEDEFDSLKDHVGLASHYSIMYRRTVLDATDPEGQPFTDPDGPLYCPFHFMNEKLGHGNVAFLEGHVVNQVICMTTKKVRKGTELFVYYGSEVDREHWSSMMPKKSS</sequence>
<name>A0A9W8AIT3_9FUNG</name>
<protein>
    <recommendedName>
        <fullName evidence="2">SET domain-containing protein</fullName>
    </recommendedName>
</protein>
<dbReference type="Gene3D" id="2.170.270.10">
    <property type="entry name" value="SET domain"/>
    <property type="match status" value="1"/>
</dbReference>
<feature type="region of interest" description="Disordered" evidence="1">
    <location>
        <begin position="382"/>
        <end position="496"/>
    </location>
</feature>
<keyword evidence="4" id="KW-1185">Reference proteome</keyword>
<feature type="compositionally biased region" description="Basic and acidic residues" evidence="1">
    <location>
        <begin position="56"/>
        <end position="73"/>
    </location>
</feature>
<feature type="compositionally biased region" description="Low complexity" evidence="1">
    <location>
        <begin position="382"/>
        <end position="395"/>
    </location>
</feature>
<proteinExistence type="predicted"/>
<accession>A0A9W8AIT3</accession>
<dbReference type="AlphaFoldDB" id="A0A9W8AIT3"/>
<dbReference type="SUPFAM" id="SSF82199">
    <property type="entry name" value="SET domain"/>
    <property type="match status" value="1"/>
</dbReference>
<evidence type="ECO:0000259" key="2">
    <source>
        <dbReference type="PROSITE" id="PS50280"/>
    </source>
</evidence>
<feature type="region of interest" description="Disordered" evidence="1">
    <location>
        <begin position="322"/>
        <end position="361"/>
    </location>
</feature>
<feature type="region of interest" description="Disordered" evidence="1">
    <location>
        <begin position="38"/>
        <end position="85"/>
    </location>
</feature>
<feature type="domain" description="SET" evidence="2">
    <location>
        <begin position="501"/>
        <end position="627"/>
    </location>
</feature>
<dbReference type="PROSITE" id="PS50280">
    <property type="entry name" value="SET"/>
    <property type="match status" value="1"/>
</dbReference>